<organism evidence="3 4">
    <name type="scientific">Thiosulfativibrio zosterae</name>
    <dbReference type="NCBI Taxonomy" id="2675053"/>
    <lineage>
        <taxon>Bacteria</taxon>
        <taxon>Pseudomonadati</taxon>
        <taxon>Pseudomonadota</taxon>
        <taxon>Gammaproteobacteria</taxon>
        <taxon>Thiotrichales</taxon>
        <taxon>Piscirickettsiaceae</taxon>
        <taxon>Thiosulfativibrio</taxon>
    </lineage>
</organism>
<dbReference type="KEGG" id="tzo:THMIRHAT_14210"/>
<accession>A0A6F8PNJ8</accession>
<evidence type="ECO:0000259" key="1">
    <source>
        <dbReference type="Pfam" id="PF05299"/>
    </source>
</evidence>
<keyword evidence="4" id="KW-1185">Reference proteome</keyword>
<dbReference type="EMBL" id="AP021888">
    <property type="protein sequence ID" value="BBP43675.1"/>
    <property type="molecule type" value="Genomic_DNA"/>
</dbReference>
<dbReference type="Pfam" id="PF05299">
    <property type="entry name" value="Peptidase_M61"/>
    <property type="match status" value="1"/>
</dbReference>
<evidence type="ECO:0000313" key="4">
    <source>
        <dbReference type="Proteomes" id="UP000501466"/>
    </source>
</evidence>
<dbReference type="InterPro" id="IPR007963">
    <property type="entry name" value="Peptidase_M61_catalytic"/>
</dbReference>
<dbReference type="InterPro" id="IPR040756">
    <property type="entry name" value="Peptidase_M61_N"/>
</dbReference>
<dbReference type="InterPro" id="IPR024191">
    <property type="entry name" value="Peptidase_M61"/>
</dbReference>
<sequence length="612" mass="69540">MPTANIQYQLCPEDPKGHLFSVSLKILNPEPTGQTLHLPNWIPGSYMIRDFAKHIIQPFAQTTEGRPLGMHAISKNAWQVEPLSDSEVEQNIGLDISYQVYAWDLSVRGAHFDESHAFINGTSAFMAVDHHEDTPCQVSLTPSHHAFMNDWSVATTLPKIDTDKQGFGTYLVPNYRELIEYPIEMGNFLDLQFEANGIPHRIVFTGQIERDKLDENQLLADLKTICETELNLFGKPYPIETYLFQVMITADGYGGLEHLNSTALMASRNDLPYINDTKRTDGYIQFLELCAHEYFHTWNVKRIQPAIYQTTDLNTPVYTNQLWWFEGITSFYDGLILQRAGIVSKEDYLTRLAKEMTRVYRMPGRFKQSVAESSFLTWTKFYQQDENAPNAIISYYTKGSLIALGLDLTIRAHTQNEKSLDTVLLYLWQHYGLTGKGLKEGEIEAICSQVSGLGLKSFFDAYLYGTEDLPFEELFAELGIDFELRPATSAKDLGGPTDTTQFPLNLGANLAATEHQTVKVTHVWEALTAYQAGLAPGDEIIALNHFKITNPQSLEDFLKRYQVGDILDCHYFRRDELKHTQLVLQAPICDRVVLSWLDTAETAEEVLEWLSN</sequence>
<reference evidence="4" key="1">
    <citation type="submission" date="2019-11" db="EMBL/GenBank/DDBJ databases">
        <title>Isolation and characterization of two novel species in the genus Thiomicrorhabdus.</title>
        <authorList>
            <person name="Mochizuki J."/>
            <person name="Kojima H."/>
            <person name="Fukui M."/>
        </authorList>
    </citation>
    <scope>NUCLEOTIDE SEQUENCE [LARGE SCALE GENOMIC DNA]</scope>
    <source>
        <strain evidence="4">AkT22</strain>
    </source>
</reference>
<dbReference type="InterPro" id="IPR036034">
    <property type="entry name" value="PDZ_sf"/>
</dbReference>
<dbReference type="SUPFAM" id="SSF55486">
    <property type="entry name" value="Metalloproteases ('zincins'), catalytic domain"/>
    <property type="match status" value="1"/>
</dbReference>
<name>A0A6F8PNJ8_9GAMM</name>
<feature type="domain" description="Peptidase M61 catalytic" evidence="1">
    <location>
        <begin position="286"/>
        <end position="402"/>
    </location>
</feature>
<dbReference type="Gene3D" id="1.10.390.10">
    <property type="entry name" value="Neutral Protease Domain 2"/>
    <property type="match status" value="1"/>
</dbReference>
<dbReference type="RefSeq" id="WP_173291457.1">
    <property type="nucleotide sequence ID" value="NZ_AP021888.1"/>
</dbReference>
<dbReference type="AlphaFoldDB" id="A0A6F8PNJ8"/>
<dbReference type="SUPFAM" id="SSF50156">
    <property type="entry name" value="PDZ domain-like"/>
    <property type="match status" value="1"/>
</dbReference>
<evidence type="ECO:0000313" key="3">
    <source>
        <dbReference type="EMBL" id="BBP43675.1"/>
    </source>
</evidence>
<feature type="domain" description="Peptidase M61 N-terminal" evidence="2">
    <location>
        <begin position="7"/>
        <end position="187"/>
    </location>
</feature>
<dbReference type="Gene3D" id="2.30.42.10">
    <property type="match status" value="1"/>
</dbReference>
<proteinExistence type="predicted"/>
<gene>
    <name evidence="3" type="ORF">THMIRHAT_14210</name>
</gene>
<dbReference type="Gene3D" id="2.60.40.3650">
    <property type="match status" value="1"/>
</dbReference>
<dbReference type="Proteomes" id="UP000501466">
    <property type="component" value="Chromosome"/>
</dbReference>
<protein>
    <submittedName>
        <fullName evidence="3">Peptidase</fullName>
    </submittedName>
</protein>
<dbReference type="Pfam" id="PF17899">
    <property type="entry name" value="Peptidase_M61_N"/>
    <property type="match status" value="1"/>
</dbReference>
<dbReference type="PIRSF" id="PIRSF016493">
    <property type="entry name" value="Glycyl_aminpptds"/>
    <property type="match status" value="1"/>
</dbReference>
<dbReference type="InterPro" id="IPR027268">
    <property type="entry name" value="Peptidase_M4/M1_CTD_sf"/>
</dbReference>
<evidence type="ECO:0000259" key="2">
    <source>
        <dbReference type="Pfam" id="PF17899"/>
    </source>
</evidence>